<dbReference type="Proteomes" id="UP000620124">
    <property type="component" value="Unassembled WGS sequence"/>
</dbReference>
<evidence type="ECO:0000256" key="2">
    <source>
        <dbReference type="SAM" id="Phobius"/>
    </source>
</evidence>
<dbReference type="InterPro" id="IPR056144">
    <property type="entry name" value="DUF7727"/>
</dbReference>
<evidence type="ECO:0000259" key="3">
    <source>
        <dbReference type="Pfam" id="PF24853"/>
    </source>
</evidence>
<protein>
    <recommendedName>
        <fullName evidence="3">DUF7727 domain-containing protein</fullName>
    </recommendedName>
</protein>
<feature type="compositionally biased region" description="Low complexity" evidence="1">
    <location>
        <begin position="285"/>
        <end position="298"/>
    </location>
</feature>
<feature type="region of interest" description="Disordered" evidence="1">
    <location>
        <begin position="279"/>
        <end position="301"/>
    </location>
</feature>
<dbReference type="PANTHER" id="PTHR40629">
    <property type="entry name" value="PRO41 PROTEIN"/>
    <property type="match status" value="1"/>
</dbReference>
<evidence type="ECO:0000313" key="5">
    <source>
        <dbReference type="Proteomes" id="UP000620124"/>
    </source>
</evidence>
<dbReference type="PANTHER" id="PTHR40629:SF1">
    <property type="entry name" value="PRO41 PROTEIN"/>
    <property type="match status" value="1"/>
</dbReference>
<dbReference type="EMBL" id="JACAZI010000004">
    <property type="protein sequence ID" value="KAF7361626.1"/>
    <property type="molecule type" value="Genomic_DNA"/>
</dbReference>
<feature type="transmembrane region" description="Helical" evidence="2">
    <location>
        <begin position="554"/>
        <end position="571"/>
    </location>
</feature>
<keyword evidence="5" id="KW-1185">Reference proteome</keyword>
<evidence type="ECO:0000313" key="4">
    <source>
        <dbReference type="EMBL" id="KAF7361626.1"/>
    </source>
</evidence>
<comment type="caution">
    <text evidence="4">The sequence shown here is derived from an EMBL/GenBank/DDBJ whole genome shotgun (WGS) entry which is preliminary data.</text>
</comment>
<accession>A0A8H6YNS1</accession>
<feature type="transmembrane region" description="Helical" evidence="2">
    <location>
        <begin position="308"/>
        <end position="332"/>
    </location>
</feature>
<feature type="transmembrane region" description="Helical" evidence="2">
    <location>
        <begin position="483"/>
        <end position="510"/>
    </location>
</feature>
<reference evidence="4" key="1">
    <citation type="submission" date="2020-05" db="EMBL/GenBank/DDBJ databases">
        <title>Mycena genomes resolve the evolution of fungal bioluminescence.</title>
        <authorList>
            <person name="Tsai I.J."/>
        </authorList>
    </citation>
    <scope>NUCLEOTIDE SEQUENCE</scope>
    <source>
        <strain evidence="4">CCC161011</strain>
    </source>
</reference>
<dbReference type="Gene3D" id="2.60.120.260">
    <property type="entry name" value="Galactose-binding domain-like"/>
    <property type="match status" value="2"/>
</dbReference>
<name>A0A8H6YNS1_9AGAR</name>
<gene>
    <name evidence="4" type="ORF">MVEN_00505900</name>
</gene>
<evidence type="ECO:0000256" key="1">
    <source>
        <dbReference type="SAM" id="MobiDB-lite"/>
    </source>
</evidence>
<feature type="domain" description="DUF7727" evidence="3">
    <location>
        <begin position="433"/>
        <end position="572"/>
    </location>
</feature>
<dbReference type="AlphaFoldDB" id="A0A8H6YNS1"/>
<dbReference type="OrthoDB" id="3258237at2759"/>
<keyword evidence="2" id="KW-0812">Transmembrane</keyword>
<proteinExistence type="predicted"/>
<feature type="transmembrane region" description="Helical" evidence="2">
    <location>
        <begin position="441"/>
        <end position="463"/>
    </location>
</feature>
<organism evidence="4 5">
    <name type="scientific">Mycena venus</name>
    <dbReference type="NCBI Taxonomy" id="2733690"/>
    <lineage>
        <taxon>Eukaryota</taxon>
        <taxon>Fungi</taxon>
        <taxon>Dikarya</taxon>
        <taxon>Basidiomycota</taxon>
        <taxon>Agaricomycotina</taxon>
        <taxon>Agaricomycetes</taxon>
        <taxon>Agaricomycetidae</taxon>
        <taxon>Agaricales</taxon>
        <taxon>Marasmiineae</taxon>
        <taxon>Mycenaceae</taxon>
        <taxon>Mycena</taxon>
    </lineage>
</organism>
<keyword evidence="2" id="KW-1133">Transmembrane helix</keyword>
<sequence>MASYNLTIEDGSPLISYGPSGAWKDATAQDTAGLPYSGSSLHSTTAPGATATVNFNGTGIEFYGGYRPSYGTYTLTVDGNQVASGTSTSTGVQTRQLLASASGLTNGPHTAVLTSTGVGMDLDFVNLSTQVGVDGSTTTSTVFDDASSAITYAGTWDTSNTNAYLNNTLHYTQSQGSAASLSFTGNGVAVYGTVSPDHANVQISIDGKMTMVNTQSSSISELHPQTLLYYANDLDSSQHMLIITNPGQQDAGGPFIDLDSITVYSASITAATSAGEGLPAPTALSNQSNDSGSSSAQSRPHSGLSTGAMIGIVVAVVCAILVLLALVGFLVARRKKRWQRLEESPKTPVGAELPLQGPNMRFTPVSPQQPMPTFSRLVSRMSAHSIAPSYYGSNNVANSSFDSTTPVAPPVPTLAMPRVPSRAQQAVMTSEPMGNLVWHEYARLISITASAYAVWASFFALFYRKFFWDFVGGTLRDPGGLQPAPSAAVFISIIVKAPIIPIINAIVALFILSVENPLPLLKSLSIRRSMIFKVVLLVFQAFFSVLFYQGTNAALWSLIAILCYIRAMALGETIEEAKANRGQGGRA</sequence>
<keyword evidence="2" id="KW-0472">Membrane</keyword>
<dbReference type="Pfam" id="PF24853">
    <property type="entry name" value="DUF7727"/>
    <property type="match status" value="1"/>
</dbReference>
<feature type="transmembrane region" description="Helical" evidence="2">
    <location>
        <begin position="530"/>
        <end position="548"/>
    </location>
</feature>
<dbReference type="CDD" id="cd12087">
    <property type="entry name" value="TM_EGFR-like"/>
    <property type="match status" value="1"/>
</dbReference>